<dbReference type="PANTHER" id="PTHR30474:SF2">
    <property type="entry name" value="PEPTIDOGLYCAN GLYCOSYLTRANSFERASE FTSW-RELATED"/>
    <property type="match status" value="1"/>
</dbReference>
<keyword evidence="10 21" id="KW-1133">Transmembrane helix</keyword>
<dbReference type="OrthoDB" id="9768187at2"/>
<organism evidence="22 23">
    <name type="scientific">Hansschlegelia zhihuaiae</name>
    <dbReference type="NCBI Taxonomy" id="405005"/>
    <lineage>
        <taxon>Bacteria</taxon>
        <taxon>Pseudomonadati</taxon>
        <taxon>Pseudomonadota</taxon>
        <taxon>Alphaproteobacteria</taxon>
        <taxon>Hyphomicrobiales</taxon>
        <taxon>Methylopilaceae</taxon>
        <taxon>Hansschlegelia</taxon>
    </lineage>
</organism>
<evidence type="ECO:0000256" key="13">
    <source>
        <dbReference type="ARBA" id="ARBA00023316"/>
    </source>
</evidence>
<comment type="catalytic activity">
    <reaction evidence="20">
        <text>[GlcNAc-(1-&gt;4)-Mur2Ac(oyl-L-Ala-gamma-D-Glu-L-Lys-D-Ala-D-Ala)](n)-di-trans,octa-cis-undecaprenyl diphosphate + beta-D-GlcNAc-(1-&gt;4)-Mur2Ac(oyl-L-Ala-gamma-D-Glu-L-Lys-D-Ala-D-Ala)-di-trans,octa-cis-undecaprenyl diphosphate = [GlcNAc-(1-&gt;4)-Mur2Ac(oyl-L-Ala-gamma-D-Glu-L-Lys-D-Ala-D-Ala)](n+1)-di-trans,octa-cis-undecaprenyl diphosphate + di-trans,octa-cis-undecaprenyl diphosphate + H(+)</text>
        <dbReference type="Rhea" id="RHEA:23708"/>
        <dbReference type="Rhea" id="RHEA-COMP:9602"/>
        <dbReference type="Rhea" id="RHEA-COMP:9603"/>
        <dbReference type="ChEBI" id="CHEBI:15378"/>
        <dbReference type="ChEBI" id="CHEBI:58405"/>
        <dbReference type="ChEBI" id="CHEBI:60033"/>
        <dbReference type="ChEBI" id="CHEBI:78435"/>
        <dbReference type="EC" id="2.4.99.28"/>
    </reaction>
</comment>
<keyword evidence="12" id="KW-0131">Cell cycle</keyword>
<dbReference type="GO" id="GO:0032153">
    <property type="term" value="C:cell division site"/>
    <property type="evidence" value="ECO:0007669"/>
    <property type="project" value="TreeGrafter"/>
</dbReference>
<comment type="subcellular location">
    <subcellularLocation>
        <location evidence="1">Cell membrane</location>
        <topology evidence="1">Multi-pass membrane protein</topology>
    </subcellularLocation>
</comment>
<evidence type="ECO:0000256" key="15">
    <source>
        <dbReference type="ARBA" id="ARBA00033270"/>
    </source>
</evidence>
<dbReference type="RefSeq" id="WP_128776594.1">
    <property type="nucleotide sequence ID" value="NZ_RYFI01000004.1"/>
</dbReference>
<dbReference type="InterPro" id="IPR001182">
    <property type="entry name" value="FtsW/RodA"/>
</dbReference>
<feature type="transmembrane region" description="Helical" evidence="21">
    <location>
        <begin position="149"/>
        <end position="165"/>
    </location>
</feature>
<dbReference type="GO" id="GO:0051301">
    <property type="term" value="P:cell division"/>
    <property type="evidence" value="ECO:0007669"/>
    <property type="project" value="UniProtKB-KW"/>
</dbReference>
<reference evidence="22 23" key="1">
    <citation type="submission" date="2018-12" db="EMBL/GenBank/DDBJ databases">
        <title>bacterium Hansschlegelia zhihuaiae S113.</title>
        <authorList>
            <person name="He J."/>
        </authorList>
    </citation>
    <scope>NUCLEOTIDE SEQUENCE [LARGE SCALE GENOMIC DNA]</scope>
    <source>
        <strain evidence="22 23">S 113</strain>
    </source>
</reference>
<feature type="transmembrane region" description="Helical" evidence="21">
    <location>
        <begin position="274"/>
        <end position="295"/>
    </location>
</feature>
<keyword evidence="4" id="KW-0132">Cell division</keyword>
<evidence type="ECO:0000256" key="14">
    <source>
        <dbReference type="ARBA" id="ARBA00032370"/>
    </source>
</evidence>
<dbReference type="GO" id="GO:0005886">
    <property type="term" value="C:plasma membrane"/>
    <property type="evidence" value="ECO:0007669"/>
    <property type="project" value="UniProtKB-SubCell"/>
</dbReference>
<keyword evidence="8" id="KW-0133">Cell shape</keyword>
<comment type="caution">
    <text evidence="22">The sequence shown here is derived from an EMBL/GenBank/DDBJ whole genome shotgun (WGS) entry which is preliminary data.</text>
</comment>
<dbReference type="GO" id="GO:0015648">
    <property type="term" value="F:lipid-linked peptidoglycan transporter activity"/>
    <property type="evidence" value="ECO:0007669"/>
    <property type="project" value="TreeGrafter"/>
</dbReference>
<evidence type="ECO:0000256" key="7">
    <source>
        <dbReference type="ARBA" id="ARBA00022692"/>
    </source>
</evidence>
<evidence type="ECO:0000313" key="22">
    <source>
        <dbReference type="EMBL" id="RXF74369.1"/>
    </source>
</evidence>
<keyword evidence="9" id="KW-0573">Peptidoglycan synthesis</keyword>
<feature type="transmembrane region" description="Helical" evidence="21">
    <location>
        <begin position="59"/>
        <end position="77"/>
    </location>
</feature>
<evidence type="ECO:0000256" key="16">
    <source>
        <dbReference type="ARBA" id="ARBA00038053"/>
    </source>
</evidence>
<dbReference type="NCBIfam" id="TIGR02614">
    <property type="entry name" value="ftsW"/>
    <property type="match status" value="1"/>
</dbReference>
<dbReference type="AlphaFoldDB" id="A0A4Q0MMS1"/>
<keyword evidence="23" id="KW-1185">Reference proteome</keyword>
<evidence type="ECO:0000256" key="4">
    <source>
        <dbReference type="ARBA" id="ARBA00022618"/>
    </source>
</evidence>
<dbReference type="InterPro" id="IPR013437">
    <property type="entry name" value="FtsW"/>
</dbReference>
<sequence length="396" mass="42813">MISRAERTLFGEWWWTIDRALLFAVIALMVLGVVLSLAASPPVAERIGLDLFHFVNRQALFLPPAFLIMVGVSFLSPRQVRRLAWIVFGVGLALLALTLVHGTEIKGARRWVSFAGVVVQPSEFVKPAFMVLAAWLFAEGSERRDMPGHILSTLLLGSVVGLLVLQPDLGQTVLVTSVWGALFFLAGLPWIWVVGLGGVGAFGLLTAYQALPHVARRIDRFLDPEAGDNFQIDKATEAFASGGWFGKGPGEGTVKRIIPDGHTDFIFAVTGEEFGLLFCIVIVAIYAFIVLRGLHHARNTQDGFTRLAIAGLTLLFGLQSAINMAVNLHMMPAKGMTLPFVSYGGSSMFALALGMGMLLALTRKRPRADTLAAEIARHARRHAQAHAPSRPAGSAA</sequence>
<evidence type="ECO:0000256" key="20">
    <source>
        <dbReference type="ARBA" id="ARBA00049902"/>
    </source>
</evidence>
<evidence type="ECO:0000256" key="12">
    <source>
        <dbReference type="ARBA" id="ARBA00023306"/>
    </source>
</evidence>
<evidence type="ECO:0000313" key="23">
    <source>
        <dbReference type="Proteomes" id="UP000289708"/>
    </source>
</evidence>
<dbReference type="EMBL" id="RYFI01000004">
    <property type="protein sequence ID" value="RXF74369.1"/>
    <property type="molecule type" value="Genomic_DNA"/>
</dbReference>
<keyword evidence="5" id="KW-0328">Glycosyltransferase</keyword>
<evidence type="ECO:0000256" key="17">
    <source>
        <dbReference type="ARBA" id="ARBA00041185"/>
    </source>
</evidence>
<evidence type="ECO:0000256" key="18">
    <source>
        <dbReference type="ARBA" id="ARBA00041418"/>
    </source>
</evidence>
<evidence type="ECO:0000256" key="21">
    <source>
        <dbReference type="SAM" id="Phobius"/>
    </source>
</evidence>
<keyword evidence="13" id="KW-0961">Cell wall biogenesis/degradation</keyword>
<feature type="transmembrane region" description="Helical" evidence="21">
    <location>
        <begin position="340"/>
        <end position="361"/>
    </location>
</feature>
<dbReference type="GO" id="GO:0009252">
    <property type="term" value="P:peptidoglycan biosynthetic process"/>
    <property type="evidence" value="ECO:0007669"/>
    <property type="project" value="UniProtKB-KW"/>
</dbReference>
<keyword evidence="11 21" id="KW-0472">Membrane</keyword>
<gene>
    <name evidence="22" type="primary">ftsW</name>
    <name evidence="22" type="ORF">EK403_05990</name>
</gene>
<keyword evidence="7 21" id="KW-0812">Transmembrane</keyword>
<dbReference type="EC" id="2.4.99.28" evidence="19"/>
<feature type="transmembrane region" description="Helical" evidence="21">
    <location>
        <begin position="83"/>
        <end position="100"/>
    </location>
</feature>
<accession>A0A4Q0MMS1</accession>
<proteinExistence type="inferred from homology"/>
<evidence type="ECO:0000256" key="1">
    <source>
        <dbReference type="ARBA" id="ARBA00004651"/>
    </source>
</evidence>
<evidence type="ECO:0000256" key="2">
    <source>
        <dbReference type="ARBA" id="ARBA00004752"/>
    </source>
</evidence>
<comment type="pathway">
    <text evidence="2">Cell wall biogenesis; peptidoglycan biosynthesis.</text>
</comment>
<name>A0A4Q0MMS1_9HYPH</name>
<evidence type="ECO:0000256" key="19">
    <source>
        <dbReference type="ARBA" id="ARBA00044770"/>
    </source>
</evidence>
<dbReference type="Proteomes" id="UP000289708">
    <property type="component" value="Unassembled WGS sequence"/>
</dbReference>
<dbReference type="PANTHER" id="PTHR30474">
    <property type="entry name" value="CELL CYCLE PROTEIN"/>
    <property type="match status" value="1"/>
</dbReference>
<feature type="transmembrane region" description="Helical" evidence="21">
    <location>
        <begin position="20"/>
        <end position="39"/>
    </location>
</feature>
<evidence type="ECO:0000256" key="10">
    <source>
        <dbReference type="ARBA" id="ARBA00022989"/>
    </source>
</evidence>
<protein>
    <recommendedName>
        <fullName evidence="17">Probable peptidoglycan glycosyltransferase FtsW</fullName>
        <ecNumber evidence="19">2.4.99.28</ecNumber>
    </recommendedName>
    <alternativeName>
        <fullName evidence="18">Cell division protein FtsW</fullName>
    </alternativeName>
    <alternativeName>
        <fullName evidence="15">Cell wall polymerase</fullName>
    </alternativeName>
    <alternativeName>
        <fullName evidence="14">Peptidoglycan polymerase</fullName>
    </alternativeName>
</protein>
<dbReference type="GO" id="GO:0008955">
    <property type="term" value="F:peptidoglycan glycosyltransferase activity"/>
    <property type="evidence" value="ECO:0007669"/>
    <property type="project" value="UniProtKB-EC"/>
</dbReference>
<comment type="similarity">
    <text evidence="16">Belongs to the SEDS family. FtsW subfamily.</text>
</comment>
<evidence type="ECO:0000256" key="3">
    <source>
        <dbReference type="ARBA" id="ARBA00022475"/>
    </source>
</evidence>
<evidence type="ECO:0000256" key="6">
    <source>
        <dbReference type="ARBA" id="ARBA00022679"/>
    </source>
</evidence>
<keyword evidence="3" id="KW-1003">Cell membrane</keyword>
<evidence type="ECO:0000256" key="9">
    <source>
        <dbReference type="ARBA" id="ARBA00022984"/>
    </source>
</evidence>
<evidence type="ECO:0000256" key="5">
    <source>
        <dbReference type="ARBA" id="ARBA00022676"/>
    </source>
</evidence>
<dbReference type="GO" id="GO:0008360">
    <property type="term" value="P:regulation of cell shape"/>
    <property type="evidence" value="ECO:0007669"/>
    <property type="project" value="UniProtKB-KW"/>
</dbReference>
<evidence type="ECO:0000256" key="8">
    <source>
        <dbReference type="ARBA" id="ARBA00022960"/>
    </source>
</evidence>
<evidence type="ECO:0000256" key="11">
    <source>
        <dbReference type="ARBA" id="ARBA00023136"/>
    </source>
</evidence>
<dbReference type="GO" id="GO:0071555">
    <property type="term" value="P:cell wall organization"/>
    <property type="evidence" value="ECO:0007669"/>
    <property type="project" value="UniProtKB-KW"/>
</dbReference>
<keyword evidence="6" id="KW-0808">Transferase</keyword>
<dbReference type="Pfam" id="PF01098">
    <property type="entry name" value="FTSW_RODA_SPOVE"/>
    <property type="match status" value="1"/>
</dbReference>
<feature type="transmembrane region" description="Helical" evidence="21">
    <location>
        <begin position="307"/>
        <end position="328"/>
    </location>
</feature>
<feature type="transmembrane region" description="Helical" evidence="21">
    <location>
        <begin position="172"/>
        <end position="192"/>
    </location>
</feature>